<dbReference type="Gene3D" id="1.20.1250.20">
    <property type="entry name" value="MFS general substrate transporter like domains"/>
    <property type="match status" value="1"/>
</dbReference>
<dbReference type="PANTHER" id="PTHR23542:SF1">
    <property type="entry name" value="MAJOR FACILITATOR SUPERFAMILY (MFS) PROFILE DOMAIN-CONTAINING PROTEIN"/>
    <property type="match status" value="1"/>
</dbReference>
<name>A0ABW5GT78_9PSEU</name>
<evidence type="ECO:0000313" key="2">
    <source>
        <dbReference type="EMBL" id="MFD2464044.1"/>
    </source>
</evidence>
<evidence type="ECO:0000256" key="1">
    <source>
        <dbReference type="SAM" id="Phobius"/>
    </source>
</evidence>
<reference evidence="3" key="1">
    <citation type="journal article" date="2019" name="Int. J. Syst. Evol. Microbiol.">
        <title>The Global Catalogue of Microorganisms (GCM) 10K type strain sequencing project: providing services to taxonomists for standard genome sequencing and annotation.</title>
        <authorList>
            <consortium name="The Broad Institute Genomics Platform"/>
            <consortium name="The Broad Institute Genome Sequencing Center for Infectious Disease"/>
            <person name="Wu L."/>
            <person name="Ma J."/>
        </authorList>
    </citation>
    <scope>NUCLEOTIDE SEQUENCE [LARGE SCALE GENOMIC DNA]</scope>
    <source>
        <strain evidence="3">CGMCC 4.7643</strain>
    </source>
</reference>
<sequence>MKPPVAVWAVATVASRLPVAMAPLAFVFFAKGTPGGYGLGAVLAAAYTLAEAAGAPVLGTRLGTRPMHRELSIGIAVSAVALGGFTLSTSAPAAVTVVLAVIAGAAGAAAPGGLRTMAARLVDEADVPAMLSFEAVLNQSVWALAPAVTGVLALGVAPSVPFAVAAGSAALAAVLVPMLPKQSATARPEQPQGSPARMLWSVWPIYLTSAAAMYLLATVELALPALLEHRGVAVGWAGPLLTGFAVASIAGGIVYGLRAWPGSHRTRSLVLLVLIAALVGMVGLSPWPAGIAAGLLLSGLLQAALLVSRNLSLRDRLPEHTHAAGYSLMYAASGIGYGASGVAIGAVLAADTPVLGVLAGAGVTVVLALVSAFAEARTARLGPAPAQEHP</sequence>
<feature type="transmembrane region" description="Helical" evidence="1">
    <location>
        <begin position="269"/>
        <end position="285"/>
    </location>
</feature>
<dbReference type="Proteomes" id="UP001597419">
    <property type="component" value="Unassembled WGS sequence"/>
</dbReference>
<dbReference type="InterPro" id="IPR036259">
    <property type="entry name" value="MFS_trans_sf"/>
</dbReference>
<dbReference type="InterPro" id="IPR011701">
    <property type="entry name" value="MFS"/>
</dbReference>
<dbReference type="RefSeq" id="WP_345396030.1">
    <property type="nucleotide sequence ID" value="NZ_BAABHG010000007.1"/>
</dbReference>
<feature type="transmembrane region" description="Helical" evidence="1">
    <location>
        <begin position="135"/>
        <end position="154"/>
    </location>
</feature>
<feature type="transmembrane region" description="Helical" evidence="1">
    <location>
        <begin position="291"/>
        <end position="307"/>
    </location>
</feature>
<feature type="transmembrane region" description="Helical" evidence="1">
    <location>
        <begin position="233"/>
        <end position="257"/>
    </location>
</feature>
<dbReference type="SUPFAM" id="SSF103473">
    <property type="entry name" value="MFS general substrate transporter"/>
    <property type="match status" value="1"/>
</dbReference>
<feature type="transmembrane region" description="Helical" evidence="1">
    <location>
        <begin position="36"/>
        <end position="59"/>
    </location>
</feature>
<keyword evidence="1" id="KW-1133">Transmembrane helix</keyword>
<feature type="transmembrane region" description="Helical" evidence="1">
    <location>
        <begin position="200"/>
        <end position="227"/>
    </location>
</feature>
<keyword evidence="1" id="KW-0812">Transmembrane</keyword>
<dbReference type="PANTHER" id="PTHR23542">
    <property type="match status" value="1"/>
</dbReference>
<protein>
    <submittedName>
        <fullName evidence="2">MFS transporter</fullName>
    </submittedName>
</protein>
<feature type="transmembrane region" description="Helical" evidence="1">
    <location>
        <begin position="71"/>
        <end position="87"/>
    </location>
</feature>
<proteinExistence type="predicted"/>
<dbReference type="EMBL" id="JBHUKU010000023">
    <property type="protein sequence ID" value="MFD2464044.1"/>
    <property type="molecule type" value="Genomic_DNA"/>
</dbReference>
<accession>A0ABW5GT78</accession>
<keyword evidence="3" id="KW-1185">Reference proteome</keyword>
<feature type="transmembrane region" description="Helical" evidence="1">
    <location>
        <begin position="328"/>
        <end position="348"/>
    </location>
</feature>
<feature type="transmembrane region" description="Helical" evidence="1">
    <location>
        <begin position="93"/>
        <end position="114"/>
    </location>
</feature>
<feature type="transmembrane region" description="Helical" evidence="1">
    <location>
        <begin position="7"/>
        <end position="30"/>
    </location>
</feature>
<gene>
    <name evidence="2" type="ORF">ACFSYJ_35880</name>
</gene>
<comment type="caution">
    <text evidence="2">The sequence shown here is derived from an EMBL/GenBank/DDBJ whole genome shotgun (WGS) entry which is preliminary data.</text>
</comment>
<evidence type="ECO:0000313" key="3">
    <source>
        <dbReference type="Proteomes" id="UP001597419"/>
    </source>
</evidence>
<organism evidence="2 3">
    <name type="scientific">Amycolatopsis samaneae</name>
    <dbReference type="NCBI Taxonomy" id="664691"/>
    <lineage>
        <taxon>Bacteria</taxon>
        <taxon>Bacillati</taxon>
        <taxon>Actinomycetota</taxon>
        <taxon>Actinomycetes</taxon>
        <taxon>Pseudonocardiales</taxon>
        <taxon>Pseudonocardiaceae</taxon>
        <taxon>Amycolatopsis</taxon>
    </lineage>
</organism>
<keyword evidence="1" id="KW-0472">Membrane</keyword>
<feature type="transmembrane region" description="Helical" evidence="1">
    <location>
        <begin position="354"/>
        <end position="374"/>
    </location>
</feature>
<feature type="transmembrane region" description="Helical" evidence="1">
    <location>
        <begin position="160"/>
        <end position="179"/>
    </location>
</feature>
<dbReference type="Pfam" id="PF07690">
    <property type="entry name" value="MFS_1"/>
    <property type="match status" value="1"/>
</dbReference>